<keyword evidence="3" id="KW-1185">Reference proteome</keyword>
<gene>
    <name evidence="2" type="ORF">GCM10011379_12340</name>
</gene>
<evidence type="ECO:0000313" key="3">
    <source>
        <dbReference type="Proteomes" id="UP000627292"/>
    </source>
</evidence>
<dbReference type="Gene3D" id="1.25.40.390">
    <property type="match status" value="1"/>
</dbReference>
<dbReference type="InterPro" id="IPR011990">
    <property type="entry name" value="TPR-like_helical_dom_sf"/>
</dbReference>
<name>A0A917ISG9_9BACT</name>
<protein>
    <recommendedName>
        <fullName evidence="1">SusD-like N-terminal domain-containing protein</fullName>
    </recommendedName>
</protein>
<dbReference type="Pfam" id="PF14322">
    <property type="entry name" value="SusD-like_3"/>
    <property type="match status" value="1"/>
</dbReference>
<dbReference type="AlphaFoldDB" id="A0A917ISG9"/>
<reference evidence="2" key="1">
    <citation type="journal article" date="2014" name="Int. J. Syst. Evol. Microbiol.">
        <title>Complete genome sequence of Corynebacterium casei LMG S-19264T (=DSM 44701T), isolated from a smear-ripened cheese.</title>
        <authorList>
            <consortium name="US DOE Joint Genome Institute (JGI-PGF)"/>
            <person name="Walter F."/>
            <person name="Albersmeier A."/>
            <person name="Kalinowski J."/>
            <person name="Ruckert C."/>
        </authorList>
    </citation>
    <scope>NUCLEOTIDE SEQUENCE</scope>
    <source>
        <strain evidence="2">CGMCC 1.15290</strain>
    </source>
</reference>
<dbReference type="EMBL" id="BMIB01000001">
    <property type="protein sequence ID" value="GGH62406.1"/>
    <property type="molecule type" value="Genomic_DNA"/>
</dbReference>
<evidence type="ECO:0000259" key="1">
    <source>
        <dbReference type="Pfam" id="PF14322"/>
    </source>
</evidence>
<accession>A0A917ISG9</accession>
<dbReference type="PROSITE" id="PS51257">
    <property type="entry name" value="PROKAR_LIPOPROTEIN"/>
    <property type="match status" value="1"/>
</dbReference>
<evidence type="ECO:0000313" key="2">
    <source>
        <dbReference type="EMBL" id="GGH62406.1"/>
    </source>
</evidence>
<reference evidence="2" key="2">
    <citation type="submission" date="2020-09" db="EMBL/GenBank/DDBJ databases">
        <authorList>
            <person name="Sun Q."/>
            <person name="Zhou Y."/>
        </authorList>
    </citation>
    <scope>NUCLEOTIDE SEQUENCE</scope>
    <source>
        <strain evidence="2">CGMCC 1.15290</strain>
    </source>
</reference>
<organism evidence="2 3">
    <name type="scientific">Filimonas zeae</name>
    <dbReference type="NCBI Taxonomy" id="1737353"/>
    <lineage>
        <taxon>Bacteria</taxon>
        <taxon>Pseudomonadati</taxon>
        <taxon>Bacteroidota</taxon>
        <taxon>Chitinophagia</taxon>
        <taxon>Chitinophagales</taxon>
        <taxon>Chitinophagaceae</taxon>
        <taxon>Filimonas</taxon>
    </lineage>
</organism>
<dbReference type="InterPro" id="IPR033985">
    <property type="entry name" value="SusD-like_N"/>
</dbReference>
<comment type="caution">
    <text evidence="2">The sequence shown here is derived from an EMBL/GenBank/DDBJ whole genome shotgun (WGS) entry which is preliminary data.</text>
</comment>
<dbReference type="Proteomes" id="UP000627292">
    <property type="component" value="Unassembled WGS sequence"/>
</dbReference>
<sequence length="493" mass="55550">MKSIHFIDMKKVCLYITLGLAMGSAGCNKFLDKDPDVRAQLNSPEKVAQLIATAYPNMNHWTFTEAASDNASDRTAGSTEFESQDAYMFRDVIRANQQDSPEGYWGACYQAVAAANEALSAIAKAPNQAAYSAQKGEALVARAYSHFMLVNLFSKFYNATTAKNDPGIPYVTEPENVVVKQYERKTVQYVYDMIKKDLTEGLPLIKDEKYSVPSYHFTRAAAHAFAARYYLYIKQYDSVLTHTAQVFSDADVATRLRKWNTSYQNMTRLELMSTYQKATEPANLLLAETVSLYARYVGSSRYAFSPANRPLIVRVPAIYSDTSKAEYAFNFQVYGSEYVNVIPKVNEYFVRASVNAEIGWPYVMTPLFTMEEALFNRVEAMIAKGNSNGAVGLLNAWLSTRISGYNPVKYTLTAQKATDYYGKDVASSLKDLTLAYKRAEFLHEGMRWFDIIRNDLAVTHTTNNGQTYRLDANHRYFQIPQSAVLSGVELNPR</sequence>
<feature type="domain" description="SusD-like N-terminal" evidence="1">
    <location>
        <begin position="29"/>
        <end position="231"/>
    </location>
</feature>
<dbReference type="SUPFAM" id="SSF48452">
    <property type="entry name" value="TPR-like"/>
    <property type="match status" value="1"/>
</dbReference>
<proteinExistence type="predicted"/>